<evidence type="ECO:0000259" key="1">
    <source>
        <dbReference type="Pfam" id="PF04293"/>
    </source>
</evidence>
<dbReference type="Proteomes" id="UP000245396">
    <property type="component" value="Unassembled WGS sequence"/>
</dbReference>
<evidence type="ECO:0000313" key="4">
    <source>
        <dbReference type="Proteomes" id="UP000245396"/>
    </source>
</evidence>
<dbReference type="NCBIfam" id="NF008737">
    <property type="entry name" value="PRK11767.1"/>
    <property type="match status" value="1"/>
</dbReference>
<reference evidence="3 4" key="1">
    <citation type="submission" date="2018-05" db="EMBL/GenBank/DDBJ databases">
        <title>Genomic Encyclopedia of Type Strains, Phase IV (KMG-IV): sequencing the most valuable type-strain genomes for metagenomic binning, comparative biology and taxonomic classification.</title>
        <authorList>
            <person name="Goeker M."/>
        </authorList>
    </citation>
    <scope>NUCLEOTIDE SEQUENCE [LARGE SCALE GENOMIC DNA]</scope>
    <source>
        <strain evidence="3 4">DSM 6986</strain>
    </source>
</reference>
<name>A0A316BKG8_PSESE</name>
<dbReference type="InterPro" id="IPR007390">
    <property type="entry name" value="Spore_V_R"/>
</dbReference>
<protein>
    <submittedName>
        <fullName evidence="3">Spore cortex formation protein SpoVR/YcgB (Stage V sporulation)</fullName>
    </submittedName>
</protein>
<dbReference type="InterPro" id="IPR057270">
    <property type="entry name" value="Ycgb-like"/>
</dbReference>
<dbReference type="PANTHER" id="PTHR30029">
    <property type="entry name" value="STAGE V SPORULATION PROTEIN R"/>
    <property type="match status" value="1"/>
</dbReference>
<accession>A0A316BKG8</accession>
<dbReference type="InterPro" id="IPR056174">
    <property type="entry name" value="SpoVR_N"/>
</dbReference>
<evidence type="ECO:0000313" key="3">
    <source>
        <dbReference type="EMBL" id="PWJ73169.1"/>
    </source>
</evidence>
<organism evidence="3 4">
    <name type="scientific">Pseudaminobacter salicylatoxidans</name>
    <dbReference type="NCBI Taxonomy" id="93369"/>
    <lineage>
        <taxon>Bacteria</taxon>
        <taxon>Pseudomonadati</taxon>
        <taxon>Pseudomonadota</taxon>
        <taxon>Alphaproteobacteria</taxon>
        <taxon>Hyphomicrobiales</taxon>
        <taxon>Phyllobacteriaceae</taxon>
        <taxon>Pseudaminobacter</taxon>
    </lineage>
</organism>
<dbReference type="PANTHER" id="PTHR30029:SF2">
    <property type="entry name" value="STAGE V SPORULATION PROTEIN R"/>
    <property type="match status" value="1"/>
</dbReference>
<dbReference type="Pfam" id="PF04293">
    <property type="entry name" value="SpoVR"/>
    <property type="match status" value="1"/>
</dbReference>
<dbReference type="STRING" id="1192868.GCA_000304395_00565"/>
<dbReference type="AlphaFoldDB" id="A0A316BKG8"/>
<keyword evidence="4" id="KW-1185">Reference proteome</keyword>
<feature type="domain" description="SpoVR-like C-terminal" evidence="2">
    <location>
        <begin position="440"/>
        <end position="493"/>
    </location>
</feature>
<dbReference type="RefSeq" id="WP_109614889.1">
    <property type="nucleotide sequence ID" value="NZ_QGGG01000028.1"/>
</dbReference>
<dbReference type="InterPro" id="IPR057008">
    <property type="entry name" value="SpoVR-like_C"/>
</dbReference>
<proteinExistence type="predicted"/>
<gene>
    <name evidence="3" type="ORF">C7441_1281</name>
</gene>
<comment type="caution">
    <text evidence="3">The sequence shown here is derived from an EMBL/GenBank/DDBJ whole genome shotgun (WGS) entry which is preliminary data.</text>
</comment>
<dbReference type="EMBL" id="QGGG01000028">
    <property type="protein sequence ID" value="PWJ73169.1"/>
    <property type="molecule type" value="Genomic_DNA"/>
</dbReference>
<dbReference type="Pfam" id="PF24755">
    <property type="entry name" value="SpoVR_C"/>
    <property type="match status" value="1"/>
</dbReference>
<feature type="domain" description="SpoVR protein-like N-terminal" evidence="1">
    <location>
        <begin position="16"/>
        <end position="436"/>
    </location>
</feature>
<evidence type="ECO:0000259" key="2">
    <source>
        <dbReference type="Pfam" id="PF24755"/>
    </source>
</evidence>
<dbReference type="OrthoDB" id="9784270at2"/>
<sequence length="512" mass="59039">MRPGTELQQPLFHGSDWSFDLLQRVYDAVAQVAYEDLHLDTYTNQLEIISAEQMLDAYSSIGMPLMYRHWSYGKRFLREEQLYRGGHIGLAYELVINSDPCICYLMEGNTAALQTLVIAHAAFGHNHFFKNNQLFRQWTDASAILTYLDFAKSFVRQCEERHGVAAVERVLDASHALMDQGVFRYRRPGRLSAEREKARERERVAHAERTFNDLWRTLPSFAFKSASGETGAADQFAEEENILYFIEKNSPILEPWQKEIIRIVRFLAQYFYPQRQTKMMNEGCATFVHYTIMNLLFERGLLEEGHMLEIIKSHSEVIFQPAFNDPRYGGLNPYALGFEMMRDIQRICTQPTPEDREWFPDIAGKGEWRDVLLEAWASHRDESFVRQFLSPSLIRKMRLFALVDDASDSYVEVTAIHDDRGYEAVRSALADSYDVTAHQPDIQVIGADLAGDRCLRLRHSIRNGVMLQEESRDATLRHLATLWGYEVRLTGIDGRNGETVYEQSTKAAPESS</sequence>